<organism evidence="3 4">
    <name type="scientific">Streptococcus equinus</name>
    <name type="common">Streptococcus bovis</name>
    <dbReference type="NCBI Taxonomy" id="1335"/>
    <lineage>
        <taxon>Bacteria</taxon>
        <taxon>Bacillati</taxon>
        <taxon>Bacillota</taxon>
        <taxon>Bacilli</taxon>
        <taxon>Lactobacillales</taxon>
        <taxon>Streptococcaceae</taxon>
        <taxon>Streptococcus</taxon>
    </lineage>
</organism>
<feature type="coiled-coil region" evidence="1">
    <location>
        <begin position="6"/>
        <end position="57"/>
    </location>
</feature>
<dbReference type="AlphaFoldDB" id="A0A239RGH1"/>
<sequence>MDFEVKDFHEENRERIEKNKRELVILNARLANLSGYAELLERKIESLQADLRKAFLLIWLMLILFFGVLCM</sequence>
<evidence type="ECO:0000256" key="1">
    <source>
        <dbReference type="SAM" id="Coils"/>
    </source>
</evidence>
<dbReference type="Proteomes" id="UP000214649">
    <property type="component" value="Unassembled WGS sequence"/>
</dbReference>
<feature type="transmembrane region" description="Helical" evidence="2">
    <location>
        <begin position="54"/>
        <end position="70"/>
    </location>
</feature>
<protein>
    <submittedName>
        <fullName evidence="3">Uncharacterized protein</fullName>
    </submittedName>
</protein>
<name>A0A239RGH1_STREI</name>
<accession>A0A239RGH1</accession>
<keyword evidence="2" id="KW-0472">Membrane</keyword>
<evidence type="ECO:0000313" key="3">
    <source>
        <dbReference type="EMBL" id="SNU09731.1"/>
    </source>
</evidence>
<reference evidence="3 4" key="1">
    <citation type="submission" date="2017-07" db="EMBL/GenBank/DDBJ databases">
        <authorList>
            <person name="Sun Z.S."/>
            <person name="Albrecht U."/>
            <person name="Echele G."/>
            <person name="Lee C.C."/>
        </authorList>
    </citation>
    <scope>NUCLEOTIDE SEQUENCE [LARGE SCALE GENOMIC DNA]</scope>
    <source>
        <strain evidence="3 4">AR3</strain>
    </source>
</reference>
<dbReference type="EMBL" id="FZRA01000011">
    <property type="protein sequence ID" value="SNU09731.1"/>
    <property type="molecule type" value="Genomic_DNA"/>
</dbReference>
<keyword evidence="2" id="KW-0812">Transmembrane</keyword>
<proteinExistence type="predicted"/>
<dbReference type="RefSeq" id="WP_094141259.1">
    <property type="nucleotide sequence ID" value="NZ_FZRA01000011.1"/>
</dbReference>
<evidence type="ECO:0000256" key="2">
    <source>
        <dbReference type="SAM" id="Phobius"/>
    </source>
</evidence>
<evidence type="ECO:0000313" key="4">
    <source>
        <dbReference type="Proteomes" id="UP000214649"/>
    </source>
</evidence>
<gene>
    <name evidence="3" type="ORF">SAMN05216470_1994</name>
</gene>
<keyword evidence="1" id="KW-0175">Coiled coil</keyword>
<keyword evidence="2" id="KW-1133">Transmembrane helix</keyword>